<dbReference type="EMBL" id="JMCC02000003">
    <property type="protein sequence ID" value="KIG19351.1"/>
    <property type="molecule type" value="Genomic_DNA"/>
</dbReference>
<feature type="compositionally biased region" description="Pro residues" evidence="1">
    <location>
        <begin position="223"/>
        <end position="236"/>
    </location>
</feature>
<proteinExistence type="predicted"/>
<organism evidence="2 3">
    <name type="scientific">Enhygromyxa salina</name>
    <dbReference type="NCBI Taxonomy" id="215803"/>
    <lineage>
        <taxon>Bacteria</taxon>
        <taxon>Pseudomonadati</taxon>
        <taxon>Myxococcota</taxon>
        <taxon>Polyangia</taxon>
        <taxon>Nannocystales</taxon>
        <taxon>Nannocystaceae</taxon>
        <taxon>Enhygromyxa</taxon>
    </lineage>
</organism>
<dbReference type="AlphaFoldDB" id="A0A0C2D8A2"/>
<reference evidence="2 3" key="1">
    <citation type="submission" date="2014-12" db="EMBL/GenBank/DDBJ databases">
        <title>Genome assembly of Enhygromyxa salina DSM 15201.</title>
        <authorList>
            <person name="Sharma G."/>
            <person name="Subramanian S."/>
        </authorList>
    </citation>
    <scope>NUCLEOTIDE SEQUENCE [LARGE SCALE GENOMIC DNA]</scope>
    <source>
        <strain evidence="2 3">DSM 15201</strain>
    </source>
</reference>
<comment type="caution">
    <text evidence="2">The sequence shown here is derived from an EMBL/GenBank/DDBJ whole genome shotgun (WGS) entry which is preliminary data.</text>
</comment>
<protein>
    <submittedName>
        <fullName evidence="2">Uncharacterized protein</fullName>
    </submittedName>
</protein>
<dbReference type="Proteomes" id="UP000031599">
    <property type="component" value="Unassembled WGS sequence"/>
</dbReference>
<name>A0A0C2D8A2_9BACT</name>
<sequence>MFSLDALAGLVSAPARPAPATEGSGLIDIQAMRAMLDREASGGSTRQADHSSDMVPSFAGGRLGGLSADPLVSVAPSPATPNNVGSRSSRGPLYALIGVLGLGVLGLGAVLVLDEPEPEPAAVIASVVGPVGPVEPAEPANDEAPEIEATPTSEPAAMVDAEPTDAKIPTKPVNKPANRPNHKPANKPANKPNTASASPPSKSIDVDCLLNKKLPQCQGDPQPSTPAPDKPAPAPDPDLANKLSQSDILAGVGPIKTAAKTCGSGVAVAVKFSVKGATGGVVVARPLDEHSSSVIGKCVANAAKRATFPKFQAEQQGFTFTFRL</sequence>
<evidence type="ECO:0000256" key="1">
    <source>
        <dbReference type="SAM" id="MobiDB-lite"/>
    </source>
</evidence>
<feature type="region of interest" description="Disordered" evidence="1">
    <location>
        <begin position="134"/>
        <end position="241"/>
    </location>
</feature>
<evidence type="ECO:0000313" key="2">
    <source>
        <dbReference type="EMBL" id="KIG19351.1"/>
    </source>
</evidence>
<feature type="compositionally biased region" description="Polar residues" evidence="1">
    <location>
        <begin position="191"/>
        <end position="201"/>
    </location>
</feature>
<evidence type="ECO:0000313" key="3">
    <source>
        <dbReference type="Proteomes" id="UP000031599"/>
    </source>
</evidence>
<accession>A0A0C2D8A2</accession>
<gene>
    <name evidence="2" type="ORF">DB30_03907</name>
</gene>